<keyword evidence="2" id="KW-1185">Reference proteome</keyword>
<dbReference type="AlphaFoldDB" id="L9KWQ9"/>
<reference evidence="2" key="2">
    <citation type="journal article" date="2013" name="Nat. Commun.">
        <title>Genome of the Chinese tree shrew.</title>
        <authorList>
            <person name="Fan Y."/>
            <person name="Huang Z.Y."/>
            <person name="Cao C.C."/>
            <person name="Chen C.S."/>
            <person name="Chen Y.X."/>
            <person name="Fan D.D."/>
            <person name="He J."/>
            <person name="Hou H.L."/>
            <person name="Hu L."/>
            <person name="Hu X.T."/>
            <person name="Jiang X.T."/>
            <person name="Lai R."/>
            <person name="Lang Y.S."/>
            <person name="Liang B."/>
            <person name="Liao S.G."/>
            <person name="Mu D."/>
            <person name="Ma Y.Y."/>
            <person name="Niu Y.Y."/>
            <person name="Sun X.Q."/>
            <person name="Xia J.Q."/>
            <person name="Xiao J."/>
            <person name="Xiong Z.Q."/>
            <person name="Xu L."/>
            <person name="Yang L."/>
            <person name="Zhang Y."/>
            <person name="Zhao W."/>
            <person name="Zhao X.D."/>
            <person name="Zheng Y.T."/>
            <person name="Zhou J.M."/>
            <person name="Zhu Y.B."/>
            <person name="Zhang G.J."/>
            <person name="Wang J."/>
            <person name="Yao Y.G."/>
        </authorList>
    </citation>
    <scope>NUCLEOTIDE SEQUENCE [LARGE SCALE GENOMIC DNA]</scope>
</reference>
<evidence type="ECO:0000313" key="2">
    <source>
        <dbReference type="Proteomes" id="UP000011518"/>
    </source>
</evidence>
<protein>
    <submittedName>
        <fullName evidence="1">Uncharacterized protein</fullName>
    </submittedName>
</protein>
<proteinExistence type="predicted"/>
<organism evidence="1 2">
    <name type="scientific">Tupaia chinensis</name>
    <name type="common">Chinese tree shrew</name>
    <name type="synonym">Tupaia belangeri chinensis</name>
    <dbReference type="NCBI Taxonomy" id="246437"/>
    <lineage>
        <taxon>Eukaryota</taxon>
        <taxon>Metazoa</taxon>
        <taxon>Chordata</taxon>
        <taxon>Craniata</taxon>
        <taxon>Vertebrata</taxon>
        <taxon>Euteleostomi</taxon>
        <taxon>Mammalia</taxon>
        <taxon>Eutheria</taxon>
        <taxon>Euarchontoglires</taxon>
        <taxon>Scandentia</taxon>
        <taxon>Tupaiidae</taxon>
        <taxon>Tupaia</taxon>
    </lineage>
</organism>
<dbReference type="EMBL" id="KB320620">
    <property type="protein sequence ID" value="ELW67246.1"/>
    <property type="molecule type" value="Genomic_DNA"/>
</dbReference>
<name>L9KWQ9_TUPCH</name>
<dbReference type="InParanoid" id="L9KWQ9"/>
<accession>L9KWQ9</accession>
<dbReference type="Proteomes" id="UP000011518">
    <property type="component" value="Unassembled WGS sequence"/>
</dbReference>
<gene>
    <name evidence="1" type="ORF">TREES_T100015894</name>
</gene>
<evidence type="ECO:0000313" key="1">
    <source>
        <dbReference type="EMBL" id="ELW67246.1"/>
    </source>
</evidence>
<sequence length="106" mass="11764">MQGPALQGRRVPVSVSCLCVIRRASLKEESSGNFPMPNFLVLMERTVLRERHCLVACFTFPSTHDKPGQRCPADAKVFASHVACKPSCRCVPSGEQSERRPRYAST</sequence>
<reference evidence="2" key="1">
    <citation type="submission" date="2012-07" db="EMBL/GenBank/DDBJ databases">
        <title>Genome of the Chinese tree shrew, a rising model animal genetically related to primates.</title>
        <authorList>
            <person name="Zhang G."/>
            <person name="Fan Y."/>
            <person name="Yao Y."/>
            <person name="Huang Z."/>
        </authorList>
    </citation>
    <scope>NUCLEOTIDE SEQUENCE [LARGE SCALE GENOMIC DNA]</scope>
</reference>